<keyword evidence="3" id="KW-0819">tRNA processing</keyword>
<dbReference type="InterPro" id="IPR019775">
    <property type="entry name" value="WD40_repeat_CS"/>
</dbReference>
<evidence type="ECO:0000256" key="2">
    <source>
        <dbReference type="ARBA" id="ARBA00022574"/>
    </source>
</evidence>
<dbReference type="Gene3D" id="2.130.10.10">
    <property type="entry name" value="YVTN repeat-like/Quinoprotein amine dehydrogenase"/>
    <property type="match status" value="1"/>
</dbReference>
<dbReference type="GO" id="GO:0005634">
    <property type="term" value="C:nucleus"/>
    <property type="evidence" value="ECO:0007669"/>
    <property type="project" value="UniProtKB-SubCell"/>
</dbReference>
<dbReference type="KEGG" id="fcy:FRACYDRAFT_248255"/>
<proteinExistence type="predicted"/>
<dbReference type="PROSITE" id="PS50294">
    <property type="entry name" value="WD_REPEATS_REGION"/>
    <property type="match status" value="1"/>
</dbReference>
<dbReference type="Pfam" id="PF00400">
    <property type="entry name" value="WD40"/>
    <property type="match status" value="1"/>
</dbReference>
<keyword evidence="2 6" id="KW-0853">WD repeat</keyword>
<evidence type="ECO:0000256" key="3">
    <source>
        <dbReference type="ARBA" id="ARBA00022694"/>
    </source>
</evidence>
<evidence type="ECO:0000256" key="6">
    <source>
        <dbReference type="PROSITE-ProRule" id="PRU00221"/>
    </source>
</evidence>
<sequence>MRQLIARHDDFFIVALKDKAYLVFEGKGKKSIIEFLTPPSSQEETQQAVVIENTKTSSSDDVNADANAKAEVKVKVAKVKNPPSSSDEELKEISAVAIIGGDDKNNTILRCAVARNNKTLSIYNVTTEDIELASVSTKTASIVYRTPKRVSCFAFSDLPMDDGSSSNTKSTLLISGDVAGDSYAYNLLRKGQRLLLGHTASMLTDIAIVDRDDIASFSRRRLLLTADRDEKIRISQFPDSYILEGFLLGHTAYVTAFTTIPSSYLAVSCGGDMTLRLWNIDDKSEICNLSTCDNNKNEIPTAITVSGCGQIIAVIFDECKRLSIYKISHKEINDQNSNNNTSPSLTLLGSVDCPSQPLSLIFHGKEAESNNNDNNGSVLTVLMGDPNYVGTYNIQDEHDDDNTVVSAISESSSSMQELLDVALKEEISMPKTILEKRNGDPILHKQNETRGPAGDDAPWNRVERIEIAKGHQKRSNAKKAEKKWKKRRTEAEAKVDTNSTVIE</sequence>
<feature type="region of interest" description="Disordered" evidence="7">
    <location>
        <begin position="442"/>
        <end position="503"/>
    </location>
</feature>
<dbReference type="GO" id="GO:0036265">
    <property type="term" value="P:RNA (guanine-N7)-methylation"/>
    <property type="evidence" value="ECO:0007669"/>
    <property type="project" value="InterPro"/>
</dbReference>
<dbReference type="PANTHER" id="PTHR16288:SF0">
    <property type="entry name" value="TRNA (GUANINE-N(7)-)-METHYLTRANSFERASE NON-CATALYTIC SUBUNIT WDR4"/>
    <property type="match status" value="1"/>
</dbReference>
<dbReference type="InterPro" id="IPR036322">
    <property type="entry name" value="WD40_repeat_dom_sf"/>
</dbReference>
<organism evidence="8 9">
    <name type="scientific">Fragilariopsis cylindrus CCMP1102</name>
    <dbReference type="NCBI Taxonomy" id="635003"/>
    <lineage>
        <taxon>Eukaryota</taxon>
        <taxon>Sar</taxon>
        <taxon>Stramenopiles</taxon>
        <taxon>Ochrophyta</taxon>
        <taxon>Bacillariophyta</taxon>
        <taxon>Bacillariophyceae</taxon>
        <taxon>Bacillariophycidae</taxon>
        <taxon>Bacillariales</taxon>
        <taxon>Bacillariaceae</taxon>
        <taxon>Fragilariopsis</taxon>
    </lineage>
</organism>
<dbReference type="PROSITE" id="PS50082">
    <property type="entry name" value="WD_REPEATS_2"/>
    <property type="match status" value="1"/>
</dbReference>
<evidence type="ECO:0000313" key="8">
    <source>
        <dbReference type="EMBL" id="OEU09406.1"/>
    </source>
</evidence>
<dbReference type="GO" id="GO:0043527">
    <property type="term" value="C:tRNA methyltransferase complex"/>
    <property type="evidence" value="ECO:0007669"/>
    <property type="project" value="TreeGrafter"/>
</dbReference>
<evidence type="ECO:0000256" key="4">
    <source>
        <dbReference type="ARBA" id="ARBA00022737"/>
    </source>
</evidence>
<dbReference type="InterPro" id="IPR015943">
    <property type="entry name" value="WD40/YVTN_repeat-like_dom_sf"/>
</dbReference>
<dbReference type="InterPro" id="IPR001680">
    <property type="entry name" value="WD40_rpt"/>
</dbReference>
<dbReference type="PANTHER" id="PTHR16288">
    <property type="entry name" value="WD40 REPEAT PROTEIN 4"/>
    <property type="match status" value="1"/>
</dbReference>
<keyword evidence="5" id="KW-0539">Nucleus</keyword>
<dbReference type="PROSITE" id="PS00678">
    <property type="entry name" value="WD_REPEATS_1"/>
    <property type="match status" value="1"/>
</dbReference>
<keyword evidence="4" id="KW-0677">Repeat</keyword>
<evidence type="ECO:0000313" key="9">
    <source>
        <dbReference type="Proteomes" id="UP000095751"/>
    </source>
</evidence>
<dbReference type="GO" id="GO:0005829">
    <property type="term" value="C:cytosol"/>
    <property type="evidence" value="ECO:0007669"/>
    <property type="project" value="TreeGrafter"/>
</dbReference>
<dbReference type="SMART" id="SM00320">
    <property type="entry name" value="WD40"/>
    <property type="match status" value="1"/>
</dbReference>
<dbReference type="GO" id="GO:0006400">
    <property type="term" value="P:tRNA modification"/>
    <property type="evidence" value="ECO:0007669"/>
    <property type="project" value="TreeGrafter"/>
</dbReference>
<dbReference type="AlphaFoldDB" id="A0A1E7EU64"/>
<dbReference type="Proteomes" id="UP000095751">
    <property type="component" value="Unassembled WGS sequence"/>
</dbReference>
<name>A0A1E7EU64_9STRA</name>
<keyword evidence="9" id="KW-1185">Reference proteome</keyword>
<dbReference type="InParanoid" id="A0A1E7EU64"/>
<evidence type="ECO:0000256" key="7">
    <source>
        <dbReference type="SAM" id="MobiDB-lite"/>
    </source>
</evidence>
<evidence type="ECO:0000256" key="5">
    <source>
        <dbReference type="ARBA" id="ARBA00023242"/>
    </source>
</evidence>
<dbReference type="EMBL" id="KV784375">
    <property type="protein sequence ID" value="OEU09406.1"/>
    <property type="molecule type" value="Genomic_DNA"/>
</dbReference>
<evidence type="ECO:0000256" key="1">
    <source>
        <dbReference type="ARBA" id="ARBA00004123"/>
    </source>
</evidence>
<feature type="compositionally biased region" description="Basic residues" evidence="7">
    <location>
        <begin position="470"/>
        <end position="488"/>
    </location>
</feature>
<comment type="subcellular location">
    <subcellularLocation>
        <location evidence="1">Nucleus</location>
    </subcellularLocation>
</comment>
<gene>
    <name evidence="8" type="ORF">FRACYDRAFT_248255</name>
</gene>
<dbReference type="OrthoDB" id="371245at2759"/>
<dbReference type="InterPro" id="IPR028884">
    <property type="entry name" value="Trm82"/>
</dbReference>
<protein>
    <submittedName>
        <fullName evidence="8">Uncharacterized protein</fullName>
    </submittedName>
</protein>
<dbReference type="SUPFAM" id="SSF50978">
    <property type="entry name" value="WD40 repeat-like"/>
    <property type="match status" value="1"/>
</dbReference>
<accession>A0A1E7EU64</accession>
<reference evidence="8 9" key="1">
    <citation type="submission" date="2016-09" db="EMBL/GenBank/DDBJ databases">
        <title>Extensive genetic diversity and differential bi-allelic expression allows diatom success in the polar Southern Ocean.</title>
        <authorList>
            <consortium name="DOE Joint Genome Institute"/>
            <person name="Mock T."/>
            <person name="Otillar R.P."/>
            <person name="Strauss J."/>
            <person name="Dupont C."/>
            <person name="Frickenhaus S."/>
            <person name="Maumus F."/>
            <person name="Mcmullan M."/>
            <person name="Sanges R."/>
            <person name="Schmutz J."/>
            <person name="Toseland A."/>
            <person name="Valas R."/>
            <person name="Veluchamy A."/>
            <person name="Ward B.J."/>
            <person name="Allen A."/>
            <person name="Barry K."/>
            <person name="Falciatore A."/>
            <person name="Ferrante M."/>
            <person name="Fortunato A.E."/>
            <person name="Gloeckner G."/>
            <person name="Gruber A."/>
            <person name="Hipkin R."/>
            <person name="Janech M."/>
            <person name="Kroth P."/>
            <person name="Leese F."/>
            <person name="Lindquist E."/>
            <person name="Lyon B.R."/>
            <person name="Martin J."/>
            <person name="Mayer C."/>
            <person name="Parker M."/>
            <person name="Quesneville H."/>
            <person name="Raymond J."/>
            <person name="Uhlig C."/>
            <person name="Valentin K.U."/>
            <person name="Worden A.Z."/>
            <person name="Armbrust E.V."/>
            <person name="Bowler C."/>
            <person name="Green B."/>
            <person name="Moulton V."/>
            <person name="Van Oosterhout C."/>
            <person name="Grigoriev I."/>
        </authorList>
    </citation>
    <scope>NUCLEOTIDE SEQUENCE [LARGE SCALE GENOMIC DNA]</scope>
    <source>
        <strain evidence="8 9">CCMP1102</strain>
    </source>
</reference>
<feature type="repeat" description="WD" evidence="6">
    <location>
        <begin position="247"/>
        <end position="288"/>
    </location>
</feature>